<dbReference type="InterPro" id="IPR014720">
    <property type="entry name" value="dsRBD_dom"/>
</dbReference>
<dbReference type="GO" id="GO:0003725">
    <property type="term" value="F:double-stranded RNA binding"/>
    <property type="evidence" value="ECO:0007669"/>
    <property type="project" value="TreeGrafter"/>
</dbReference>
<dbReference type="CDD" id="cd19862">
    <property type="entry name" value="DSRM_PRKRA-like_rpt1"/>
    <property type="match status" value="1"/>
</dbReference>
<evidence type="ECO:0000313" key="5">
    <source>
        <dbReference type="Proteomes" id="UP000076408"/>
    </source>
</evidence>
<evidence type="ECO:0000256" key="1">
    <source>
        <dbReference type="ARBA" id="ARBA00022737"/>
    </source>
</evidence>
<dbReference type="VEuPathDB" id="VectorBase:ASTEI20_038352"/>
<dbReference type="SUPFAM" id="SSF54768">
    <property type="entry name" value="dsRNA-binding domain-like"/>
    <property type="match status" value="6"/>
</dbReference>
<feature type="domain" description="DRBM" evidence="3">
    <location>
        <begin position="437"/>
        <end position="505"/>
    </location>
</feature>
<dbReference type="FunFam" id="3.30.160.20:FF:000007">
    <property type="entry name" value="Double-stranded RNA-binding protein Staufen homolog 1"/>
    <property type="match status" value="2"/>
</dbReference>
<dbReference type="PANTHER" id="PTHR46205:SF3">
    <property type="entry name" value="LOQUACIOUS, ISOFORM B"/>
    <property type="match status" value="1"/>
</dbReference>
<protein>
    <recommendedName>
        <fullName evidence="3">DRBM domain-containing protein</fullName>
    </recommendedName>
</protein>
<evidence type="ECO:0000256" key="2">
    <source>
        <dbReference type="ARBA" id="ARBA00022884"/>
    </source>
</evidence>
<organism evidence="4 5">
    <name type="scientific">Anopheles stephensi</name>
    <name type="common">Indo-Pakistan malaria mosquito</name>
    <dbReference type="NCBI Taxonomy" id="30069"/>
    <lineage>
        <taxon>Eukaryota</taxon>
        <taxon>Metazoa</taxon>
        <taxon>Ecdysozoa</taxon>
        <taxon>Arthropoda</taxon>
        <taxon>Hexapoda</taxon>
        <taxon>Insecta</taxon>
        <taxon>Pterygota</taxon>
        <taxon>Neoptera</taxon>
        <taxon>Endopterygota</taxon>
        <taxon>Diptera</taxon>
        <taxon>Nematocera</taxon>
        <taxon>Culicoidea</taxon>
        <taxon>Culicidae</taxon>
        <taxon>Anophelinae</taxon>
        <taxon>Anopheles</taxon>
    </lineage>
</organism>
<keyword evidence="2" id="KW-0694">RNA-binding</keyword>
<keyword evidence="1" id="KW-0677">Repeat</keyword>
<name>A0A182YDE0_ANOST</name>
<dbReference type="Pfam" id="PF16482">
    <property type="entry name" value="Staufen_C"/>
    <property type="match status" value="2"/>
</dbReference>
<feature type="domain" description="DRBM" evidence="3">
    <location>
        <begin position="98"/>
        <end position="166"/>
    </location>
</feature>
<dbReference type="STRING" id="30069.A0A182YDE0"/>
<dbReference type="GO" id="GO:0030422">
    <property type="term" value="P:siRNA processing"/>
    <property type="evidence" value="ECO:0007669"/>
    <property type="project" value="TreeGrafter"/>
</dbReference>
<dbReference type="GO" id="GO:0070920">
    <property type="term" value="P:regulation of regulatory ncRNA processing"/>
    <property type="evidence" value="ECO:0007669"/>
    <property type="project" value="TreeGrafter"/>
</dbReference>
<accession>A0A182YDE0</accession>
<feature type="domain" description="DRBM" evidence="3">
    <location>
        <begin position="3"/>
        <end position="70"/>
    </location>
</feature>
<dbReference type="AlphaFoldDB" id="A0A182YDE0"/>
<dbReference type="GO" id="GO:0016442">
    <property type="term" value="C:RISC complex"/>
    <property type="evidence" value="ECO:0007669"/>
    <property type="project" value="TreeGrafter"/>
</dbReference>
<dbReference type="GO" id="GO:0070578">
    <property type="term" value="C:RISC-loading complex"/>
    <property type="evidence" value="ECO:0007669"/>
    <property type="project" value="TreeGrafter"/>
</dbReference>
<dbReference type="SMART" id="SM00358">
    <property type="entry name" value="DSRM"/>
    <property type="match status" value="6"/>
</dbReference>
<reference evidence="4" key="2">
    <citation type="submission" date="2020-05" db="UniProtKB">
        <authorList>
            <consortium name="EnsemblMetazoa"/>
        </authorList>
    </citation>
    <scope>IDENTIFICATION</scope>
    <source>
        <strain evidence="4">Indian</strain>
    </source>
</reference>
<dbReference type="GO" id="GO:0005634">
    <property type="term" value="C:nucleus"/>
    <property type="evidence" value="ECO:0007669"/>
    <property type="project" value="TreeGrafter"/>
</dbReference>
<dbReference type="PROSITE" id="PS50137">
    <property type="entry name" value="DS_RBD"/>
    <property type="match status" value="6"/>
</dbReference>
<dbReference type="VEuPathDB" id="VectorBase:ASTE009792"/>
<dbReference type="VEuPathDB" id="VectorBase:ASTEI20_038178"/>
<dbReference type="PANTHER" id="PTHR46205">
    <property type="entry name" value="LOQUACIOUS, ISOFORM B"/>
    <property type="match status" value="1"/>
</dbReference>
<dbReference type="VEuPathDB" id="VectorBase:ASTEI06476"/>
<dbReference type="EnsemblMetazoa" id="ASTEI06476-RA">
    <property type="protein sequence ID" value="ASTEI06476-PA"/>
    <property type="gene ID" value="ASTEI06476"/>
</dbReference>
<dbReference type="CDD" id="cd19863">
    <property type="entry name" value="DSRM_PRKRA-like_rpt2"/>
    <property type="match status" value="2"/>
</dbReference>
<proteinExistence type="predicted"/>
<evidence type="ECO:0000313" key="4">
    <source>
        <dbReference type="EnsemblMetazoa" id="ASTEI06476-PA"/>
    </source>
</evidence>
<feature type="domain" description="DRBM" evidence="3">
    <location>
        <begin position="195"/>
        <end position="263"/>
    </location>
</feature>
<dbReference type="Pfam" id="PF00035">
    <property type="entry name" value="dsrm"/>
    <property type="match status" value="4"/>
</dbReference>
<dbReference type="CDD" id="cd19864">
    <property type="entry name" value="DSRM_PRKRA-like_rpt3"/>
    <property type="match status" value="2"/>
</dbReference>
<reference evidence="5" key="1">
    <citation type="journal article" date="2014" name="Genome Biol.">
        <title>Genome analysis of a major urban malaria vector mosquito, Anopheles stephensi.</title>
        <authorList>
            <person name="Jiang X."/>
            <person name="Peery A."/>
            <person name="Hall A.B."/>
            <person name="Sharma A."/>
            <person name="Chen X.G."/>
            <person name="Waterhouse R.M."/>
            <person name="Komissarov A."/>
            <person name="Riehle M.M."/>
            <person name="Shouche Y."/>
            <person name="Sharakhova M.V."/>
            <person name="Lawson D."/>
            <person name="Pakpour N."/>
            <person name="Arensburger P."/>
            <person name="Davidson V.L."/>
            <person name="Eiglmeier K."/>
            <person name="Emrich S."/>
            <person name="George P."/>
            <person name="Kennedy R.C."/>
            <person name="Mane S.P."/>
            <person name="Maslen G."/>
            <person name="Oringanje C."/>
            <person name="Qi Y."/>
            <person name="Settlage R."/>
            <person name="Tojo M."/>
            <person name="Tubio J.M."/>
            <person name="Unger M.F."/>
            <person name="Wang B."/>
            <person name="Vernick K.D."/>
            <person name="Ribeiro J.M."/>
            <person name="James A.A."/>
            <person name="Michel K."/>
            <person name="Riehle M.A."/>
            <person name="Luckhart S."/>
            <person name="Sharakhov I.V."/>
            <person name="Tu Z."/>
        </authorList>
    </citation>
    <scope>NUCLEOTIDE SEQUENCE [LARGE SCALE GENOMIC DNA]</scope>
    <source>
        <strain evidence="5">Indian</strain>
    </source>
</reference>
<feature type="domain" description="DRBM" evidence="3">
    <location>
        <begin position="343"/>
        <end position="410"/>
    </location>
</feature>
<dbReference type="GO" id="GO:0005737">
    <property type="term" value="C:cytoplasm"/>
    <property type="evidence" value="ECO:0007669"/>
    <property type="project" value="TreeGrafter"/>
</dbReference>
<dbReference type="InterPro" id="IPR051247">
    <property type="entry name" value="RLC_Component"/>
</dbReference>
<dbReference type="InterPro" id="IPR032478">
    <property type="entry name" value="Staufen_C"/>
</dbReference>
<dbReference type="VEuPathDB" id="VectorBase:ASTE009791"/>
<sequence>MKTPISLLQELLSRRGITPQYDLVQVEGAVHEPSFRYRVSFMDKDAMGTGKSKKEAKHAAAKALIEKLTGASLTVVHPREHVKQEICDVNNEKEAIGNPIGWLQEMCMARRWPPPAYETVTEKGLPHEREFTMACLVLKQRVVAEGKSKKIAKRQAAQKMWQRLQDQPLESNQPMAPYDEDDDEERVSLYDRGINYAELLDDIAREQGFDVTYVDIDEKTANNEFQCLVQLSTMPVAVCHGSGLTIQEAHTHAARNSLEYLKIMSKYHKTPSRRKMEQEGSYLQGMPPNMIGMLSDPPVSMPSTNQGFPKKAARNKKTTKNTERFLPIEEALKTELTTNNMKTPISLLQELLSRRGITPQYDLIQVEGTVHEPAFRYRVSYQNKDALGTGKSKKEAKQAAAKALIDKLTGSSFHDFPGAYAHEEVQDANNEEEPTGNPIGWLQEMCMARRWPPPTYETETEKGLPHERQFTIACVVLKHREVGEGKSKKIAKRQAAQKMWQRLQDQPLESNQMMALLDEDGNEELRQTDHGDRYACLKDVSIPTLSKCQSVKVSQFHKALKSRAGKLLQQLQGLSLSDRNVNCTELLDEIAKEQRFLVTYVDIDEKSANNKFQCLVQLSTMPVAVCHGSGLTIPEAHAHAARNSLEYLKIMSKSYTE</sequence>
<keyword evidence="5" id="KW-1185">Reference proteome</keyword>
<feature type="domain" description="DRBM" evidence="3">
    <location>
        <begin position="582"/>
        <end position="650"/>
    </location>
</feature>
<dbReference type="GO" id="GO:0035197">
    <property type="term" value="F:siRNA binding"/>
    <property type="evidence" value="ECO:0007669"/>
    <property type="project" value="TreeGrafter"/>
</dbReference>
<evidence type="ECO:0000259" key="3">
    <source>
        <dbReference type="PROSITE" id="PS50137"/>
    </source>
</evidence>
<dbReference type="Proteomes" id="UP000076408">
    <property type="component" value="Unassembled WGS sequence"/>
</dbReference>
<dbReference type="Gene3D" id="3.30.160.20">
    <property type="match status" value="6"/>
</dbReference>
<dbReference type="GO" id="GO:0048477">
    <property type="term" value="P:oogenesis"/>
    <property type="evidence" value="ECO:0007669"/>
    <property type="project" value="UniProtKB-ARBA"/>
</dbReference>